<dbReference type="Proteomes" id="UP000594042">
    <property type="component" value="Chromosome"/>
</dbReference>
<evidence type="ECO:0000313" key="3">
    <source>
        <dbReference type="Proteomes" id="UP000594042"/>
    </source>
</evidence>
<accession>A0A7G1HWP9</accession>
<dbReference type="CDD" id="cd00761">
    <property type="entry name" value="Glyco_tranf_GTA_type"/>
    <property type="match status" value="1"/>
</dbReference>
<dbReference type="AlphaFoldDB" id="A0A7G1HWP9"/>
<dbReference type="RefSeq" id="WP_200755859.1">
    <property type="nucleotide sequence ID" value="NZ_AP023322.1"/>
</dbReference>
<gene>
    <name evidence="2" type="ORF">Cop2CBH44_15850</name>
</gene>
<name>A0A7G1HWP9_9BACT</name>
<sequence length="277" mass="31754">MVSVIMPVYNGMPYIRYSIQSLLIQTYSDWECIIINDGSTDNTQDFLDGLTDIRFVIYHFDRNRGRSSARQKGLELARGKYIAMLDADDIYHFEKLSRQVEMMENNPEISLLSGGLFSFSYEKNCTMVRGKGDSVIKKMPLSGRCPVTHANSIFRAEDVEPGTHYDCSLERGEDLDFLSKAFAGKNYMITDDILYYYSEFDSFSLSRLPRIYRREVLIACKNKKYKSVFKSGVRYLASIFIFPLLGAERVLKLRGKAPSSEESAAFVDTLNKIKQEL</sequence>
<dbReference type="InterPro" id="IPR001173">
    <property type="entry name" value="Glyco_trans_2-like"/>
</dbReference>
<dbReference type="PANTHER" id="PTHR43685">
    <property type="entry name" value="GLYCOSYLTRANSFERASE"/>
    <property type="match status" value="1"/>
</dbReference>
<evidence type="ECO:0000313" key="2">
    <source>
        <dbReference type="EMBL" id="BCI63232.1"/>
    </source>
</evidence>
<protein>
    <recommendedName>
        <fullName evidence="1">Glycosyltransferase 2-like domain-containing protein</fullName>
    </recommendedName>
</protein>
<proteinExistence type="predicted"/>
<dbReference type="KEGG" id="copr:Cop2CBH44_15850"/>
<dbReference type="Gene3D" id="3.90.550.10">
    <property type="entry name" value="Spore Coat Polysaccharide Biosynthesis Protein SpsA, Chain A"/>
    <property type="match status" value="1"/>
</dbReference>
<dbReference type="Pfam" id="PF00535">
    <property type="entry name" value="Glycos_transf_2"/>
    <property type="match status" value="1"/>
</dbReference>
<evidence type="ECO:0000259" key="1">
    <source>
        <dbReference type="Pfam" id="PF00535"/>
    </source>
</evidence>
<dbReference type="SUPFAM" id="SSF53448">
    <property type="entry name" value="Nucleotide-diphospho-sugar transferases"/>
    <property type="match status" value="1"/>
</dbReference>
<keyword evidence="3" id="KW-1185">Reference proteome</keyword>
<dbReference type="InterPro" id="IPR050834">
    <property type="entry name" value="Glycosyltransf_2"/>
</dbReference>
<dbReference type="EMBL" id="AP023322">
    <property type="protein sequence ID" value="BCI63232.1"/>
    <property type="molecule type" value="Genomic_DNA"/>
</dbReference>
<feature type="domain" description="Glycosyltransferase 2-like" evidence="1">
    <location>
        <begin position="3"/>
        <end position="109"/>
    </location>
</feature>
<dbReference type="InterPro" id="IPR029044">
    <property type="entry name" value="Nucleotide-diphossugar_trans"/>
</dbReference>
<organism evidence="2 3">
    <name type="scientific">Coprobacter secundus subsp. similis</name>
    <dbReference type="NCBI Taxonomy" id="2751153"/>
    <lineage>
        <taxon>Bacteria</taxon>
        <taxon>Pseudomonadati</taxon>
        <taxon>Bacteroidota</taxon>
        <taxon>Bacteroidia</taxon>
        <taxon>Bacteroidales</taxon>
        <taxon>Barnesiellaceae</taxon>
        <taxon>Coprobacter</taxon>
    </lineage>
</organism>
<dbReference type="PANTHER" id="PTHR43685:SF2">
    <property type="entry name" value="GLYCOSYLTRANSFERASE 2-LIKE DOMAIN-CONTAINING PROTEIN"/>
    <property type="match status" value="1"/>
</dbReference>
<reference evidence="3" key="1">
    <citation type="submission" date="2020-07" db="EMBL/GenBank/DDBJ databases">
        <title>Complete genome sequencing of Coprobacter sp. strain 2CBH44.</title>
        <authorList>
            <person name="Sakamoto M."/>
            <person name="Murakami T."/>
            <person name="Mori H."/>
        </authorList>
    </citation>
    <scope>NUCLEOTIDE SEQUENCE [LARGE SCALE GENOMIC DNA]</scope>
    <source>
        <strain evidence="3">2CBH44</strain>
    </source>
</reference>